<feature type="region of interest" description="Disordered" evidence="1">
    <location>
        <begin position="160"/>
        <end position="198"/>
    </location>
</feature>
<dbReference type="Ensembl" id="ENSACUT00000011273.1">
    <property type="protein sequence ID" value="ENSACUP00000010572.1"/>
    <property type="gene ID" value="ENSACUG00000007144.1"/>
</dbReference>
<sequence length="198" mass="21152">MDSTLPAVAEELLREIKKAFQETSHVPDDLLLGLKFIFGPCAVPALDLVDHRSVTRVTSPSGRAAYQVLGSSGKLYTCYSSCHFCTCPAFGFTVLQKSESLLIPSHFYCYLLELDTSQDTQAGIAKHSWSSAGRAASLQPAQPLLGSSVAPDWQGLSHVLHVPGSSHPPRQGPRGDHPSRGTAAPELLSNERSAAAKA</sequence>
<organism evidence="2 3">
    <name type="scientific">Athene cunicularia</name>
    <name type="common">Burrowing owl</name>
    <name type="synonym">Speotyto cunicularia</name>
    <dbReference type="NCBI Taxonomy" id="194338"/>
    <lineage>
        <taxon>Eukaryota</taxon>
        <taxon>Metazoa</taxon>
        <taxon>Chordata</taxon>
        <taxon>Craniata</taxon>
        <taxon>Vertebrata</taxon>
        <taxon>Euteleostomi</taxon>
        <taxon>Archelosauria</taxon>
        <taxon>Archosauria</taxon>
        <taxon>Dinosauria</taxon>
        <taxon>Saurischia</taxon>
        <taxon>Theropoda</taxon>
        <taxon>Coelurosauria</taxon>
        <taxon>Aves</taxon>
        <taxon>Neognathae</taxon>
        <taxon>Neoaves</taxon>
        <taxon>Telluraves</taxon>
        <taxon>Strigiformes</taxon>
        <taxon>Strigidae</taxon>
        <taxon>Athene</taxon>
    </lineage>
</organism>
<proteinExistence type="predicted"/>
<dbReference type="Proteomes" id="UP000472269">
    <property type="component" value="Unplaced"/>
</dbReference>
<reference evidence="2" key="1">
    <citation type="submission" date="2025-08" db="UniProtKB">
        <authorList>
            <consortium name="Ensembl"/>
        </authorList>
    </citation>
    <scope>IDENTIFICATION</scope>
</reference>
<name>A0A663MFK9_ATHCN</name>
<reference evidence="2" key="2">
    <citation type="submission" date="2025-09" db="UniProtKB">
        <authorList>
            <consortium name="Ensembl"/>
        </authorList>
    </citation>
    <scope>IDENTIFICATION</scope>
</reference>
<dbReference type="PANTHER" id="PTHR28498">
    <property type="entry name" value="ZINC FINGER SWIM DOMAIN-CONTAINING PROTEIN 7"/>
    <property type="match status" value="1"/>
</dbReference>
<dbReference type="GO" id="GO:0000724">
    <property type="term" value="P:double-strand break repair via homologous recombination"/>
    <property type="evidence" value="ECO:0007669"/>
    <property type="project" value="TreeGrafter"/>
</dbReference>
<dbReference type="GO" id="GO:0097196">
    <property type="term" value="C:Shu complex"/>
    <property type="evidence" value="ECO:0007669"/>
    <property type="project" value="TreeGrafter"/>
</dbReference>
<protein>
    <submittedName>
        <fullName evidence="2">Zinc finger SWIM-type containing 7</fullName>
    </submittedName>
</protein>
<accession>A0A663MFK9</accession>
<gene>
    <name evidence="2" type="primary">ZSWIM7</name>
</gene>
<keyword evidence="3" id="KW-1185">Reference proteome</keyword>
<dbReference type="PANTHER" id="PTHR28498:SF1">
    <property type="entry name" value="ZINC FINGER SWIM DOMAIN-CONTAINING PROTEIN 7"/>
    <property type="match status" value="1"/>
</dbReference>
<evidence type="ECO:0000313" key="2">
    <source>
        <dbReference type="Ensembl" id="ENSACUP00000010572.1"/>
    </source>
</evidence>
<evidence type="ECO:0000256" key="1">
    <source>
        <dbReference type="SAM" id="MobiDB-lite"/>
    </source>
</evidence>
<evidence type="ECO:0000313" key="3">
    <source>
        <dbReference type="Proteomes" id="UP000472269"/>
    </source>
</evidence>
<dbReference type="AlphaFoldDB" id="A0A663MFK9"/>